<dbReference type="SMART" id="SM00358">
    <property type="entry name" value="DSRM"/>
    <property type="match status" value="2"/>
</dbReference>
<dbReference type="Gramene" id="KMS97842">
    <property type="protein sequence ID" value="KMS97842"/>
    <property type="gene ID" value="BVRB_5g123360"/>
</dbReference>
<gene>
    <name evidence="6" type="ORF">BVRB_5g123360</name>
</gene>
<dbReference type="KEGG" id="bvg:104907871"/>
<keyword evidence="7" id="KW-1185">Reference proteome</keyword>
<dbReference type="PANTHER" id="PTHR11207">
    <property type="entry name" value="RIBONUCLEASE III"/>
    <property type="match status" value="1"/>
</dbReference>
<evidence type="ECO:0000256" key="1">
    <source>
        <dbReference type="ARBA" id="ARBA00022737"/>
    </source>
</evidence>
<dbReference type="GO" id="GO:0006396">
    <property type="term" value="P:RNA processing"/>
    <property type="evidence" value="ECO:0007669"/>
    <property type="project" value="TreeGrafter"/>
</dbReference>
<evidence type="ECO:0000256" key="2">
    <source>
        <dbReference type="ARBA" id="ARBA00022884"/>
    </source>
</evidence>
<accession>A0A0J8BD04</accession>
<dbReference type="Pfam" id="PF00035">
    <property type="entry name" value="dsrm"/>
    <property type="match status" value="2"/>
</dbReference>
<proteinExistence type="predicted"/>
<evidence type="ECO:0000313" key="7">
    <source>
        <dbReference type="Proteomes" id="UP000035740"/>
    </source>
</evidence>
<dbReference type="EMBL" id="KQ090290">
    <property type="protein sequence ID" value="KMS97842.1"/>
    <property type="molecule type" value="Genomic_DNA"/>
</dbReference>
<evidence type="ECO:0000256" key="4">
    <source>
        <dbReference type="SAM" id="MobiDB-lite"/>
    </source>
</evidence>
<name>A0A0J8BD04_BETVV</name>
<dbReference type="CDD" id="cd19907">
    <property type="entry name" value="DSRM_AtDRB-like_rpt1"/>
    <property type="match status" value="1"/>
</dbReference>
<evidence type="ECO:0000256" key="3">
    <source>
        <dbReference type="PROSITE-ProRule" id="PRU00266"/>
    </source>
</evidence>
<dbReference type="InterPro" id="IPR014720">
    <property type="entry name" value="dsRBD_dom"/>
</dbReference>
<protein>
    <recommendedName>
        <fullName evidence="5">DRBM domain-containing protein</fullName>
    </recommendedName>
</protein>
<dbReference type="GO" id="GO:0010468">
    <property type="term" value="P:regulation of gene expression"/>
    <property type="evidence" value="ECO:0007669"/>
    <property type="project" value="TreeGrafter"/>
</dbReference>
<feature type="domain" description="DRBM" evidence="5">
    <location>
        <begin position="87"/>
        <end position="156"/>
    </location>
</feature>
<keyword evidence="1" id="KW-0677">Repeat</keyword>
<evidence type="ECO:0000313" key="6">
    <source>
        <dbReference type="EMBL" id="KMS97842.1"/>
    </source>
</evidence>
<reference evidence="6 7" key="1">
    <citation type="journal article" date="2014" name="Nature">
        <title>The genome of the recently domesticated crop plant sugar beet (Beta vulgaris).</title>
        <authorList>
            <person name="Dohm J.C."/>
            <person name="Minoche A.E."/>
            <person name="Holtgrawe D."/>
            <person name="Capella-Gutierrez S."/>
            <person name="Zakrzewski F."/>
            <person name="Tafer H."/>
            <person name="Rupp O."/>
            <person name="Sorensen T.R."/>
            <person name="Stracke R."/>
            <person name="Reinhardt R."/>
            <person name="Goesmann A."/>
            <person name="Kraft T."/>
            <person name="Schulz B."/>
            <person name="Stadler P.F."/>
            <person name="Schmidt T."/>
            <person name="Gabaldon T."/>
            <person name="Lehrach H."/>
            <person name="Weisshaar B."/>
            <person name="Himmelbauer H."/>
        </authorList>
    </citation>
    <scope>NUCLEOTIDE SEQUENCE [LARGE SCALE GENOMIC DNA]</scope>
    <source>
        <tissue evidence="6">Taproot</tissue>
    </source>
</reference>
<dbReference type="OMA" id="TICDTRV"/>
<dbReference type="GO" id="GO:0003725">
    <property type="term" value="F:double-stranded RNA binding"/>
    <property type="evidence" value="ECO:0007669"/>
    <property type="project" value="InterPro"/>
</dbReference>
<dbReference type="eggNOG" id="ENOG502QV9N">
    <property type="taxonomic scope" value="Eukaryota"/>
</dbReference>
<feature type="region of interest" description="Disordered" evidence="4">
    <location>
        <begin position="415"/>
        <end position="465"/>
    </location>
</feature>
<sequence length="465" mass="49882">MESTQVNVSNGFEDVGHQLIRASAAAGPPAVPSFDFSTDVVVASSENNKQTNLGDQHLQASSMHPGTICDTRVQIPSSTPGVSNCYVFKSRLQEYAQKVGLATPVYETIKEGPSHEPSFRSAVMVGGARYESLSGFFNRKAAEQSAAEVALMELSKSGDKNDSIAVPVHQTGLCKNLLQEYAQKMNYAIPTYICRKDDSPGRTAHFSCTVEIGAIQYIGAAARTKKEAEIKAARTALLAIRSLGTAGAQNLDGKPQYTVVPGKRKMTETAPLQVDTVKVKKPKKPRFKKKRLNRLQPCDSGHQTQAGITGLSVLKPDYLVSLDQDNVLLKSDQLNKEVSLIEVLCGPEVGVVDSSQTQVTTSCQPYTAESEAPLANASRNHDVGGIILMTNAPNSVQSDMLLPDSSIVQEESAVVPGKNHAREENNDQGVGKVTPVISQDDPATGVADKDHMGGENNVCTNLPYE</sequence>
<evidence type="ECO:0000259" key="5">
    <source>
        <dbReference type="PROSITE" id="PS50137"/>
    </source>
</evidence>
<dbReference type="SUPFAM" id="SSF54768">
    <property type="entry name" value="dsRNA-binding domain-like"/>
    <property type="match status" value="2"/>
</dbReference>
<keyword evidence="2 3" id="KW-0694">RNA-binding</keyword>
<dbReference type="PROSITE" id="PS50137">
    <property type="entry name" value="DS_RBD"/>
    <property type="match status" value="2"/>
</dbReference>
<feature type="domain" description="DRBM" evidence="5">
    <location>
        <begin position="173"/>
        <end position="242"/>
    </location>
</feature>
<dbReference type="OrthoDB" id="1904943at2759"/>
<dbReference type="Gene3D" id="3.30.160.20">
    <property type="match status" value="2"/>
</dbReference>
<dbReference type="Proteomes" id="UP000035740">
    <property type="component" value="Unassembled WGS sequence"/>
</dbReference>
<dbReference type="PANTHER" id="PTHR11207:SF1">
    <property type="entry name" value="DOUBLE-STRANDED RNA-BINDING PROTEIN 1"/>
    <property type="match status" value="1"/>
</dbReference>
<dbReference type="GO" id="GO:0005634">
    <property type="term" value="C:nucleus"/>
    <property type="evidence" value="ECO:0007669"/>
    <property type="project" value="TreeGrafter"/>
</dbReference>
<dbReference type="GO" id="GO:0004525">
    <property type="term" value="F:ribonuclease III activity"/>
    <property type="evidence" value="ECO:0007669"/>
    <property type="project" value="TreeGrafter"/>
</dbReference>
<organism evidence="6 7">
    <name type="scientific">Beta vulgaris subsp. vulgaris</name>
    <name type="common">Beet</name>
    <dbReference type="NCBI Taxonomy" id="3555"/>
    <lineage>
        <taxon>Eukaryota</taxon>
        <taxon>Viridiplantae</taxon>
        <taxon>Streptophyta</taxon>
        <taxon>Embryophyta</taxon>
        <taxon>Tracheophyta</taxon>
        <taxon>Spermatophyta</taxon>
        <taxon>Magnoliopsida</taxon>
        <taxon>eudicotyledons</taxon>
        <taxon>Gunneridae</taxon>
        <taxon>Pentapetalae</taxon>
        <taxon>Caryophyllales</taxon>
        <taxon>Chenopodiaceae</taxon>
        <taxon>Betoideae</taxon>
        <taxon>Beta</taxon>
    </lineage>
</organism>
<dbReference type="InterPro" id="IPR044450">
    <property type="entry name" value="AtDRB-like_DSRM_1"/>
</dbReference>
<dbReference type="AlphaFoldDB" id="A0A0J8BD04"/>